<reference evidence="3" key="1">
    <citation type="submission" date="2017-03" db="EMBL/GenBank/DDBJ databases">
        <authorList>
            <person name="Rodrigo-Torres L."/>
            <person name="Arahal R.D."/>
            <person name="Lucena T."/>
        </authorList>
    </citation>
    <scope>NUCLEOTIDE SEQUENCE [LARGE SCALE GENOMIC DNA]</scope>
    <source>
        <strain evidence="3">CECT 8370</strain>
    </source>
</reference>
<evidence type="ECO:0000313" key="3">
    <source>
        <dbReference type="Proteomes" id="UP000194012"/>
    </source>
</evidence>
<evidence type="ECO:0008006" key="4">
    <source>
        <dbReference type="Google" id="ProtNLM"/>
    </source>
</evidence>
<feature type="chain" id="PRO_5012710740" description="Alpha-amylase" evidence="1">
    <location>
        <begin position="31"/>
        <end position="382"/>
    </location>
</feature>
<protein>
    <recommendedName>
        <fullName evidence="4">Alpha-amylase</fullName>
    </recommendedName>
</protein>
<evidence type="ECO:0000313" key="2">
    <source>
        <dbReference type="EMBL" id="SLN75023.1"/>
    </source>
</evidence>
<dbReference type="OrthoDB" id="5450709at2"/>
<sequence length="382" mass="41145">MPDLKDTMMINRTVGAALVCAGLLAPMANAQTMMPEGDEMTMGEMSHAKEHHKMHRHGPIGVPARHQLPKGKLVLTYRYGTMEMSGIREGTNDMDANTLVTTVPNAFAALPGQPPTIRVAPVSMSMNMHMLGAIYAPSHRLTLMGMLPYVEKSMTMRTCAGPAGTTVLGDNTSTSNGLGDIRLGALLALKKTPKGSARVGLGLSLPTGSITETGQMLSPMNTRPTRRLAYSMQLGSGTYDLHPSLTYETGKGALNWGGQVRGIIRLGENDEGYRFGHEAALTGWLSYRAAPWISYSGRAEYRHAGRIKGRDTNIAGPSLGADPRNYGGDYITLYAGADMTPRRGLLKGQLLGVELGVPVYQNLNGVQSKTDWSLAVAWRKPF</sequence>
<keyword evidence="1" id="KW-0732">Signal</keyword>
<feature type="signal peptide" evidence="1">
    <location>
        <begin position="1"/>
        <end position="30"/>
    </location>
</feature>
<dbReference type="Proteomes" id="UP000194012">
    <property type="component" value="Unassembled WGS sequence"/>
</dbReference>
<accession>A0A1X7ABB0</accession>
<dbReference type="AlphaFoldDB" id="A0A1X7ABB0"/>
<evidence type="ECO:0000256" key="1">
    <source>
        <dbReference type="SAM" id="SignalP"/>
    </source>
</evidence>
<proteinExistence type="predicted"/>
<gene>
    <name evidence="2" type="ORF">ROG8370_03731</name>
</gene>
<dbReference type="RefSeq" id="WP_085828630.1">
    <property type="nucleotide sequence ID" value="NZ_FWFJ01000065.1"/>
</dbReference>
<name>A0A1X7ABB0_9RHOB</name>
<dbReference type="InterPro" id="IPR025737">
    <property type="entry name" value="FApF"/>
</dbReference>
<keyword evidence="3" id="KW-1185">Reference proteome</keyword>
<dbReference type="Pfam" id="PF13557">
    <property type="entry name" value="Phenol_MetA_deg"/>
    <property type="match status" value="1"/>
</dbReference>
<organism evidence="2 3">
    <name type="scientific">Roseovarius gaetbuli</name>
    <dbReference type="NCBI Taxonomy" id="1356575"/>
    <lineage>
        <taxon>Bacteria</taxon>
        <taxon>Pseudomonadati</taxon>
        <taxon>Pseudomonadota</taxon>
        <taxon>Alphaproteobacteria</taxon>
        <taxon>Rhodobacterales</taxon>
        <taxon>Roseobacteraceae</taxon>
        <taxon>Roseovarius</taxon>
    </lineage>
</organism>
<dbReference type="EMBL" id="FWFJ01000065">
    <property type="protein sequence ID" value="SLN75023.1"/>
    <property type="molecule type" value="Genomic_DNA"/>
</dbReference>